<evidence type="ECO:0000259" key="12">
    <source>
        <dbReference type="PROSITE" id="PS50110"/>
    </source>
</evidence>
<dbReference type="InterPro" id="IPR005467">
    <property type="entry name" value="His_kinase_dom"/>
</dbReference>
<feature type="modified residue" description="4-aspartylphosphate" evidence="9">
    <location>
        <position position="368"/>
    </location>
</feature>
<gene>
    <name evidence="13" type="ORF">LY60_00437</name>
</gene>
<evidence type="ECO:0000256" key="3">
    <source>
        <dbReference type="ARBA" id="ARBA00022553"/>
    </source>
</evidence>
<feature type="compositionally biased region" description="Basic and acidic residues" evidence="10">
    <location>
        <begin position="1"/>
        <end position="10"/>
    </location>
</feature>
<feature type="domain" description="Response regulatory" evidence="12">
    <location>
        <begin position="317"/>
        <end position="432"/>
    </location>
</feature>
<evidence type="ECO:0000256" key="4">
    <source>
        <dbReference type="ARBA" id="ARBA00022679"/>
    </source>
</evidence>
<dbReference type="InterPro" id="IPR036097">
    <property type="entry name" value="HisK_dim/P_sf"/>
</dbReference>
<keyword evidence="8" id="KW-0902">Two-component regulatory system</keyword>
<dbReference type="GO" id="GO:0005524">
    <property type="term" value="F:ATP binding"/>
    <property type="evidence" value="ECO:0007669"/>
    <property type="project" value="UniProtKB-KW"/>
</dbReference>
<evidence type="ECO:0000256" key="6">
    <source>
        <dbReference type="ARBA" id="ARBA00022777"/>
    </source>
</evidence>
<dbReference type="PROSITE" id="PS50110">
    <property type="entry name" value="RESPONSE_REGULATORY"/>
    <property type="match status" value="1"/>
</dbReference>
<evidence type="ECO:0000259" key="11">
    <source>
        <dbReference type="PROSITE" id="PS50109"/>
    </source>
</evidence>
<dbReference type="Pfam" id="PF00072">
    <property type="entry name" value="Response_reg"/>
    <property type="match status" value="1"/>
</dbReference>
<feature type="region of interest" description="Disordered" evidence="10">
    <location>
        <begin position="1"/>
        <end position="42"/>
    </location>
</feature>
<keyword evidence="7" id="KW-0067">ATP-binding</keyword>
<keyword evidence="4" id="KW-0808">Transferase</keyword>
<dbReference type="InterPro" id="IPR003594">
    <property type="entry name" value="HATPase_dom"/>
</dbReference>
<dbReference type="PROSITE" id="PS50109">
    <property type="entry name" value="HIS_KIN"/>
    <property type="match status" value="1"/>
</dbReference>
<accession>A0A562JLV6</accession>
<protein>
    <recommendedName>
        <fullName evidence="2">histidine kinase</fullName>
        <ecNumber evidence="2">2.7.13.3</ecNumber>
    </recommendedName>
</protein>
<dbReference type="InterPro" id="IPR011006">
    <property type="entry name" value="CheY-like_superfamily"/>
</dbReference>
<proteinExistence type="predicted"/>
<evidence type="ECO:0000313" key="14">
    <source>
        <dbReference type="Proteomes" id="UP000315343"/>
    </source>
</evidence>
<dbReference type="SUPFAM" id="SSF47384">
    <property type="entry name" value="Homodimeric domain of signal transducing histidine kinase"/>
    <property type="match status" value="1"/>
</dbReference>
<dbReference type="CDD" id="cd00082">
    <property type="entry name" value="HisKA"/>
    <property type="match status" value="1"/>
</dbReference>
<dbReference type="CDD" id="cd00156">
    <property type="entry name" value="REC"/>
    <property type="match status" value="1"/>
</dbReference>
<dbReference type="Pfam" id="PF00512">
    <property type="entry name" value="HisKA"/>
    <property type="match status" value="1"/>
</dbReference>
<dbReference type="SMART" id="SM00388">
    <property type="entry name" value="HisKA"/>
    <property type="match status" value="1"/>
</dbReference>
<evidence type="ECO:0000256" key="8">
    <source>
        <dbReference type="ARBA" id="ARBA00023012"/>
    </source>
</evidence>
<evidence type="ECO:0000256" key="2">
    <source>
        <dbReference type="ARBA" id="ARBA00012438"/>
    </source>
</evidence>
<dbReference type="Gene3D" id="1.10.287.130">
    <property type="match status" value="1"/>
</dbReference>
<dbReference type="InterPro" id="IPR003661">
    <property type="entry name" value="HisK_dim/P_dom"/>
</dbReference>
<dbReference type="Gene3D" id="3.40.50.2300">
    <property type="match status" value="1"/>
</dbReference>
<dbReference type="AlphaFoldDB" id="A0A562JLV6"/>
<name>A0A562JLV6_9FIRM</name>
<dbReference type="Pfam" id="PF02518">
    <property type="entry name" value="HATPase_c"/>
    <property type="match status" value="1"/>
</dbReference>
<evidence type="ECO:0000313" key="13">
    <source>
        <dbReference type="EMBL" id="TWH83824.1"/>
    </source>
</evidence>
<dbReference type="GO" id="GO:0000155">
    <property type="term" value="F:phosphorelay sensor kinase activity"/>
    <property type="evidence" value="ECO:0007669"/>
    <property type="project" value="InterPro"/>
</dbReference>
<keyword evidence="14" id="KW-1185">Reference proteome</keyword>
<evidence type="ECO:0000256" key="5">
    <source>
        <dbReference type="ARBA" id="ARBA00022741"/>
    </source>
</evidence>
<dbReference type="Proteomes" id="UP000315343">
    <property type="component" value="Unassembled WGS sequence"/>
</dbReference>
<dbReference type="EC" id="2.7.13.3" evidence="2"/>
<organism evidence="13 14">
    <name type="scientific">Sedimentibacter saalensis</name>
    <dbReference type="NCBI Taxonomy" id="130788"/>
    <lineage>
        <taxon>Bacteria</taxon>
        <taxon>Bacillati</taxon>
        <taxon>Bacillota</taxon>
        <taxon>Tissierellia</taxon>
        <taxon>Sedimentibacter</taxon>
    </lineage>
</organism>
<keyword evidence="6 13" id="KW-0418">Kinase</keyword>
<dbReference type="PRINTS" id="PR00344">
    <property type="entry name" value="BCTRLSENSOR"/>
</dbReference>
<reference evidence="13 14" key="1">
    <citation type="submission" date="2019-07" db="EMBL/GenBank/DDBJ databases">
        <title>Genomic Encyclopedia of Type Strains, Phase I: the one thousand microbial genomes (KMG-I) project.</title>
        <authorList>
            <person name="Kyrpides N."/>
        </authorList>
    </citation>
    <scope>NUCLEOTIDE SEQUENCE [LARGE SCALE GENOMIC DNA]</scope>
    <source>
        <strain evidence="13 14">DSM 13558</strain>
    </source>
</reference>
<comment type="catalytic activity">
    <reaction evidence="1">
        <text>ATP + protein L-histidine = ADP + protein N-phospho-L-histidine.</text>
        <dbReference type="EC" id="2.7.13.3"/>
    </reaction>
</comment>
<dbReference type="InterPro" id="IPR001789">
    <property type="entry name" value="Sig_transdc_resp-reg_receiver"/>
</dbReference>
<keyword evidence="3 9" id="KW-0597">Phosphoprotein</keyword>
<comment type="caution">
    <text evidence="13">The sequence shown here is derived from an EMBL/GenBank/DDBJ whole genome shotgun (WGS) entry which is preliminary data.</text>
</comment>
<dbReference type="InterPro" id="IPR036890">
    <property type="entry name" value="HATPase_C_sf"/>
</dbReference>
<evidence type="ECO:0000256" key="7">
    <source>
        <dbReference type="ARBA" id="ARBA00022840"/>
    </source>
</evidence>
<dbReference type="PANTHER" id="PTHR43065">
    <property type="entry name" value="SENSOR HISTIDINE KINASE"/>
    <property type="match status" value="1"/>
</dbReference>
<keyword evidence="5" id="KW-0547">Nucleotide-binding</keyword>
<dbReference type="OrthoDB" id="9784397at2"/>
<dbReference type="RefSeq" id="WP_145079328.1">
    <property type="nucleotide sequence ID" value="NZ_JAYFNS010000034.1"/>
</dbReference>
<dbReference type="InterPro" id="IPR004358">
    <property type="entry name" value="Sig_transdc_His_kin-like_C"/>
</dbReference>
<sequence length="433" mass="48776">MLLKDERINNEKNGSTRGCNDQETKNKNVKNGSPSVSDEHDSLINDIKDETTRICSEQNSKNQSEKMAALGQLAGGIAHDFNNQLMSIIGNATMIQKTDDIERIREYAERIIHISQSTANLTKKILMFSKRESSINKPVNLKSIMDNTYNMVESILNKKIELSYSYQASNKVILGDEAQVESMIVNLILNSKDALDDSVGKIKIGAEDTVIFSETVLSHGEMIKPGNYIKVYVEDNGKGIKEEVLNRIFEPYFTTKNKTKGTGLGLSVVFGTVKSHSGYINVQSRHDIGTLFEIFLPVYVKKEKTKSETERDLNSNIIMLVDDDINVLDVETEILEDLGYDVVKFSEPAKALEFYNSNCNNIAFSVIDISMPVMTGRQLYERMQIKKKDAAAIFITGYARQTDYEELTRKGAVIIEKPFTYEDLSTQIAKIYM</sequence>
<dbReference type="EMBL" id="VLKH01000001">
    <property type="protein sequence ID" value="TWH83824.1"/>
    <property type="molecule type" value="Genomic_DNA"/>
</dbReference>
<dbReference type="Gene3D" id="3.30.565.10">
    <property type="entry name" value="Histidine kinase-like ATPase, C-terminal domain"/>
    <property type="match status" value="1"/>
</dbReference>
<evidence type="ECO:0000256" key="1">
    <source>
        <dbReference type="ARBA" id="ARBA00000085"/>
    </source>
</evidence>
<dbReference type="SUPFAM" id="SSF55874">
    <property type="entry name" value="ATPase domain of HSP90 chaperone/DNA topoisomerase II/histidine kinase"/>
    <property type="match status" value="1"/>
</dbReference>
<dbReference type="SMART" id="SM00387">
    <property type="entry name" value="HATPase_c"/>
    <property type="match status" value="1"/>
</dbReference>
<dbReference type="SUPFAM" id="SSF52172">
    <property type="entry name" value="CheY-like"/>
    <property type="match status" value="1"/>
</dbReference>
<dbReference type="PANTHER" id="PTHR43065:SF46">
    <property type="entry name" value="C4-DICARBOXYLATE TRANSPORT SENSOR PROTEIN DCTB"/>
    <property type="match status" value="1"/>
</dbReference>
<evidence type="ECO:0000256" key="10">
    <source>
        <dbReference type="SAM" id="MobiDB-lite"/>
    </source>
</evidence>
<feature type="domain" description="Histidine kinase" evidence="11">
    <location>
        <begin position="76"/>
        <end position="300"/>
    </location>
</feature>
<evidence type="ECO:0000256" key="9">
    <source>
        <dbReference type="PROSITE-ProRule" id="PRU00169"/>
    </source>
</evidence>
<dbReference type="SMART" id="SM00448">
    <property type="entry name" value="REC"/>
    <property type="match status" value="1"/>
</dbReference>